<feature type="domain" description="PD-(D/E)XK endonuclease-like" evidence="9">
    <location>
        <begin position="29"/>
        <end position="270"/>
    </location>
</feature>
<sequence>MPDENTENQEAQMTMPLVRATDIAEYIRYQSCDRRFKLKYKNYELAKKDIPFSELIFSTSLDPVLEEEGRKREDEWEKSLQKQGLVDLTQIEHNSEADKSTNWNDFVEKLTNLSVGQKAYGREIGINGKLGEFEISGQIDFVIVFWENEQPKLRLVECKASRKDRTYHRVQVALYRMLVCQLINDNPITINGINLKPKNIECVVVRIDENTNKSQDIIKSEALNLDTIEADINRLVASDGVLKRIVETDLTNLDYQLDQKCSDCTLSVHCLAESARERRLELLGIDSSVVKSLNKVGIQNLDDLAEIDLAGNQAIQLQKDISFTENLELLKLKANTRRRTLPGGDLDPRTYEVQQLPKYSGNSQLPEHTINGERLIRVYLSVEYDYVENRIGALAAHVTKSEGKLDPKFEQNADDKWQPVPNIKEYLEEEEGIDKNHKRIFKEKELEGEDLIKFKTSAWTGDYKEDNGSEKELIQGFLLELVGAIDSVAETEQAPIHFYVWSRQEMTQLVEGCSRVSSQLLSHLRELLGCRESLEQLIYSCLSDEVDRHYALGWTGRDLAVVSSLKWFGRRYHWQRKISGKVVSLDQVFSQDVFDFKTNLEIDENNQWAVSNSQNTRKHQFEVRLRYFNSLSAAYWRACWKKLPDPNNRNLKPKIKNSIERYNQAQKPNYLKEYFRARTHAIRWIEEGIRFKNAEITKKSLTIADLPDFSLGVDDAAQAAIDFLRLDQHVKVTDWIANHLIPPIYRVSLGRTIPVKNVRLQGNNRLTAEINLDGYNITAKVLQANCTIDVDYFVRLSPSSENPHQGQTIRQLFAGGSTCVVEKIDWDTEQIELSVIPGESQLYQLYSKSYNGVTQVFQNATLDESPSDFVAGRVDKKLQNAQGNHICQWLNPQNPQIPPQTPISENDLEQYRNLLDTLPLSNNQKLGKEQRQAIIKGLNTRIQLLQGPPGTGKTETTAIATFLRILARRTAGDIVLIAAHTHTAVDNLLLRLDKLLPTLQEHANDYQLSVPPIKLSKVHSQEIKRTGGNITDFSAKSCFEKINNLRGKKTAKKITIYNCIAVIGGTTGAILKMLNTLQQAKNFPQYYPQGFQTTTLIVDEASMMVFPHFLALATLVKDDGEIMLAGDHRQLAPIITHDWENEDRPPVLLYQPYVSAYQAIQNLKENLDIEISDEAILRSALDYTHRLPHEIRELIARLYRKDNIELQGKPRDESIKQDEITGTWEKLLQGNGGLYLVVHDERESKRSNQIEVKIIKKILDAGGDIPNGSTAILTPHRAQRSLLKTQLANYYENAVDVIDTVEKVQGGERDNVIVSATASNPSAIGKTVEFILSLNRSNVAFSRVKKRLIVVCSKTLLDYIPKEIEHYEEATLWKALRSECTDTLFNDNIDKHQVQVLTRSLKSRTKEGD</sequence>
<keyword evidence="5 11" id="KW-0347">Helicase</keyword>
<accession>A0A5A5RG53</accession>
<keyword evidence="4 11" id="KW-0378">Hydrolase</keyword>
<gene>
    <name evidence="11" type="primary">recD2</name>
    <name evidence="11" type="ORF">MiTe_00919</name>
</gene>
<name>A0A5A5RG53_MICAE</name>
<evidence type="ECO:0000256" key="1">
    <source>
        <dbReference type="ARBA" id="ARBA00022722"/>
    </source>
</evidence>
<dbReference type="GO" id="GO:0043139">
    <property type="term" value="F:5'-3' DNA helicase activity"/>
    <property type="evidence" value="ECO:0007669"/>
    <property type="project" value="TreeGrafter"/>
</dbReference>
<evidence type="ECO:0000256" key="5">
    <source>
        <dbReference type="ARBA" id="ARBA00022806"/>
    </source>
</evidence>
<feature type="domain" description="DNA2/NAM7 helicase-like C-terminal" evidence="10">
    <location>
        <begin position="1179"/>
        <end position="1354"/>
    </location>
</feature>
<dbReference type="Pfam" id="PF13245">
    <property type="entry name" value="AAA_19"/>
    <property type="match status" value="1"/>
</dbReference>
<evidence type="ECO:0000256" key="6">
    <source>
        <dbReference type="ARBA" id="ARBA00022839"/>
    </source>
</evidence>
<dbReference type="InterPro" id="IPR027417">
    <property type="entry name" value="P-loop_NTPase"/>
</dbReference>
<evidence type="ECO:0000256" key="2">
    <source>
        <dbReference type="ARBA" id="ARBA00022741"/>
    </source>
</evidence>
<dbReference type="Gene3D" id="3.40.50.300">
    <property type="entry name" value="P-loop containing nucleotide triphosphate hydrolases"/>
    <property type="match status" value="2"/>
</dbReference>
<dbReference type="CDD" id="cd17934">
    <property type="entry name" value="DEXXQc_Upf1-like"/>
    <property type="match status" value="1"/>
</dbReference>
<dbReference type="EC" id="3.6.4.12" evidence="11"/>
<keyword evidence="8" id="KW-0234">DNA repair</keyword>
<keyword evidence="1" id="KW-0540">Nuclease</keyword>
<protein>
    <submittedName>
        <fullName evidence="11">ATP-dependent RecD-like DNA helicase</fullName>
        <ecNumber evidence="11">3.6.4.12</ecNumber>
    </submittedName>
</protein>
<dbReference type="PANTHER" id="PTHR43788">
    <property type="entry name" value="DNA2/NAM7 HELICASE FAMILY MEMBER"/>
    <property type="match status" value="1"/>
</dbReference>
<keyword evidence="7" id="KW-0067">ATP-binding</keyword>
<evidence type="ECO:0000256" key="7">
    <source>
        <dbReference type="ARBA" id="ARBA00022840"/>
    </source>
</evidence>
<dbReference type="EMBL" id="BHVP01000011">
    <property type="protein sequence ID" value="GCA74098.1"/>
    <property type="molecule type" value="Genomic_DNA"/>
</dbReference>
<reference evidence="11 12" key="1">
    <citation type="submission" date="2018-09" db="EMBL/GenBank/DDBJ databases">
        <title>Evolutionary history of phycoerythrin pigmentation in the water bloom-forming cyanobacterium Microcystis aeruginosa.</title>
        <authorList>
            <person name="Tanabe Y."/>
            <person name="Tanabe Y."/>
            <person name="Yamaguchi H."/>
        </authorList>
    </citation>
    <scope>NUCLEOTIDE SEQUENCE [LARGE SCALE GENOMIC DNA]</scope>
    <source>
        <strain evidence="11 12">NIES-2520</strain>
    </source>
</reference>
<comment type="caution">
    <text evidence="11">The sequence shown here is derived from an EMBL/GenBank/DDBJ whole genome shotgun (WGS) entry which is preliminary data.</text>
</comment>
<keyword evidence="2" id="KW-0547">Nucleotide-binding</keyword>
<dbReference type="Pfam" id="PF12705">
    <property type="entry name" value="PDDEXK_1"/>
    <property type="match status" value="1"/>
</dbReference>
<dbReference type="Pfam" id="PF13087">
    <property type="entry name" value="AAA_12"/>
    <property type="match status" value="1"/>
</dbReference>
<dbReference type="PANTHER" id="PTHR43788:SF8">
    <property type="entry name" value="DNA-BINDING PROTEIN SMUBP-2"/>
    <property type="match status" value="1"/>
</dbReference>
<evidence type="ECO:0000256" key="3">
    <source>
        <dbReference type="ARBA" id="ARBA00022763"/>
    </source>
</evidence>
<evidence type="ECO:0000259" key="9">
    <source>
        <dbReference type="Pfam" id="PF12705"/>
    </source>
</evidence>
<evidence type="ECO:0000313" key="11">
    <source>
        <dbReference type="EMBL" id="GCA74098.1"/>
    </source>
</evidence>
<evidence type="ECO:0000259" key="10">
    <source>
        <dbReference type="Pfam" id="PF13087"/>
    </source>
</evidence>
<evidence type="ECO:0000313" key="12">
    <source>
        <dbReference type="Proteomes" id="UP000324917"/>
    </source>
</evidence>
<proteinExistence type="predicted"/>
<dbReference type="InterPro" id="IPR041679">
    <property type="entry name" value="DNA2/NAM7-like_C"/>
</dbReference>
<evidence type="ECO:0000256" key="8">
    <source>
        <dbReference type="ARBA" id="ARBA00023204"/>
    </source>
</evidence>
<organism evidence="11 12">
    <name type="scientific">Microcystis aeruginosa NIES-2520</name>
    <dbReference type="NCBI Taxonomy" id="2303982"/>
    <lineage>
        <taxon>Bacteria</taxon>
        <taxon>Bacillati</taxon>
        <taxon>Cyanobacteriota</taxon>
        <taxon>Cyanophyceae</taxon>
        <taxon>Oscillatoriophycideae</taxon>
        <taxon>Chroococcales</taxon>
        <taxon>Microcystaceae</taxon>
        <taxon>Microcystis</taxon>
    </lineage>
</organism>
<dbReference type="InterPro" id="IPR047187">
    <property type="entry name" value="SF1_C_Upf1"/>
</dbReference>
<dbReference type="GO" id="GO:0005524">
    <property type="term" value="F:ATP binding"/>
    <property type="evidence" value="ECO:0007669"/>
    <property type="project" value="UniProtKB-KW"/>
</dbReference>
<dbReference type="InterPro" id="IPR038726">
    <property type="entry name" value="PDDEXK_AddAB-type"/>
</dbReference>
<keyword evidence="6" id="KW-0269">Exonuclease</keyword>
<dbReference type="InterPro" id="IPR050534">
    <property type="entry name" value="Coronavir_polyprotein_1ab"/>
</dbReference>
<dbReference type="GO" id="GO:0006281">
    <property type="term" value="P:DNA repair"/>
    <property type="evidence" value="ECO:0007669"/>
    <property type="project" value="UniProtKB-KW"/>
</dbReference>
<dbReference type="CDD" id="cd18808">
    <property type="entry name" value="SF1_C_Upf1"/>
    <property type="match status" value="1"/>
</dbReference>
<dbReference type="GO" id="GO:0004527">
    <property type="term" value="F:exonuclease activity"/>
    <property type="evidence" value="ECO:0007669"/>
    <property type="project" value="UniProtKB-KW"/>
</dbReference>
<dbReference type="Proteomes" id="UP000324917">
    <property type="component" value="Unassembled WGS sequence"/>
</dbReference>
<dbReference type="SUPFAM" id="SSF52540">
    <property type="entry name" value="P-loop containing nucleoside triphosphate hydrolases"/>
    <property type="match status" value="1"/>
</dbReference>
<evidence type="ECO:0000256" key="4">
    <source>
        <dbReference type="ARBA" id="ARBA00022801"/>
    </source>
</evidence>
<keyword evidence="3" id="KW-0227">DNA damage</keyword>